<accession>A0A7J7JDI4</accession>
<dbReference type="OrthoDB" id="2019940at2759"/>
<keyword evidence="11" id="KW-1185">Reference proteome</keyword>
<dbReference type="InterPro" id="IPR005331">
    <property type="entry name" value="Sulfotransferase"/>
</dbReference>
<evidence type="ECO:0000256" key="1">
    <source>
        <dbReference type="ARBA" id="ARBA00004323"/>
    </source>
</evidence>
<dbReference type="Pfam" id="PF03567">
    <property type="entry name" value="Sulfotransfer_2"/>
    <property type="match status" value="1"/>
</dbReference>
<evidence type="ECO:0000256" key="6">
    <source>
        <dbReference type="ARBA" id="ARBA00023034"/>
    </source>
</evidence>
<reference evidence="10" key="1">
    <citation type="submission" date="2020-06" db="EMBL/GenBank/DDBJ databases">
        <title>Draft genome of Bugula neritina, a colonial animal packing powerful symbionts and potential medicines.</title>
        <authorList>
            <person name="Rayko M."/>
        </authorList>
    </citation>
    <scope>NUCLEOTIDE SEQUENCE [LARGE SCALE GENOMIC DNA]</scope>
    <source>
        <strain evidence="10">Kwan_BN1</strain>
    </source>
</reference>
<evidence type="ECO:0000256" key="3">
    <source>
        <dbReference type="ARBA" id="ARBA00022679"/>
    </source>
</evidence>
<protein>
    <recommendedName>
        <fullName evidence="9">Carbohydrate sulfotransferase</fullName>
        <ecNumber evidence="9">2.8.2.-</ecNumber>
    </recommendedName>
</protein>
<keyword evidence="6 9" id="KW-0333">Golgi apparatus</keyword>
<dbReference type="InterPro" id="IPR018011">
    <property type="entry name" value="Carb_sulfotrans_8-10"/>
</dbReference>
<dbReference type="GO" id="GO:0008146">
    <property type="term" value="F:sulfotransferase activity"/>
    <property type="evidence" value="ECO:0007669"/>
    <property type="project" value="InterPro"/>
</dbReference>
<evidence type="ECO:0000256" key="8">
    <source>
        <dbReference type="ARBA" id="ARBA00023180"/>
    </source>
</evidence>
<keyword evidence="7" id="KW-0472">Membrane</keyword>
<evidence type="ECO:0000256" key="9">
    <source>
        <dbReference type="RuleBase" id="RU364020"/>
    </source>
</evidence>
<gene>
    <name evidence="10" type="ORF">EB796_018256</name>
</gene>
<name>A0A7J7JDI4_BUGNE</name>
<dbReference type="GO" id="GO:0000139">
    <property type="term" value="C:Golgi membrane"/>
    <property type="evidence" value="ECO:0007669"/>
    <property type="project" value="UniProtKB-SubCell"/>
</dbReference>
<keyword evidence="9" id="KW-0735">Signal-anchor</keyword>
<keyword evidence="5" id="KW-1133">Transmembrane helix</keyword>
<keyword evidence="9" id="KW-0119">Carbohydrate metabolism</keyword>
<dbReference type="PANTHER" id="PTHR12137">
    <property type="entry name" value="CARBOHYDRATE SULFOTRANSFERASE"/>
    <property type="match status" value="1"/>
</dbReference>
<dbReference type="EMBL" id="VXIV02002714">
    <property type="protein sequence ID" value="KAF6023438.1"/>
    <property type="molecule type" value="Genomic_DNA"/>
</dbReference>
<dbReference type="GO" id="GO:0016051">
    <property type="term" value="P:carbohydrate biosynthetic process"/>
    <property type="evidence" value="ECO:0007669"/>
    <property type="project" value="InterPro"/>
</dbReference>
<dbReference type="EC" id="2.8.2.-" evidence="9"/>
<dbReference type="Proteomes" id="UP000593567">
    <property type="component" value="Unassembled WGS sequence"/>
</dbReference>
<dbReference type="PANTHER" id="PTHR12137:SF54">
    <property type="entry name" value="CARBOHYDRATE SULFOTRANSFERASE"/>
    <property type="match status" value="1"/>
</dbReference>
<comment type="similarity">
    <text evidence="2 9">Belongs to the sulfotransferase 2 family.</text>
</comment>
<keyword evidence="4" id="KW-0812">Transmembrane</keyword>
<evidence type="ECO:0000256" key="7">
    <source>
        <dbReference type="ARBA" id="ARBA00023136"/>
    </source>
</evidence>
<keyword evidence="8 9" id="KW-0325">Glycoprotein</keyword>
<evidence type="ECO:0000256" key="4">
    <source>
        <dbReference type="ARBA" id="ARBA00022692"/>
    </source>
</evidence>
<comment type="subcellular location">
    <subcellularLocation>
        <location evidence="1 9">Golgi apparatus membrane</location>
        <topology evidence="1 9">Single-pass type II membrane protein</topology>
    </subcellularLocation>
</comment>
<comment type="caution">
    <text evidence="10">The sequence shown here is derived from an EMBL/GenBank/DDBJ whole genome shotgun (WGS) entry which is preliminary data.</text>
</comment>
<evidence type="ECO:0000256" key="2">
    <source>
        <dbReference type="ARBA" id="ARBA00006339"/>
    </source>
</evidence>
<evidence type="ECO:0000313" key="11">
    <source>
        <dbReference type="Proteomes" id="UP000593567"/>
    </source>
</evidence>
<evidence type="ECO:0000256" key="5">
    <source>
        <dbReference type="ARBA" id="ARBA00022989"/>
    </source>
</evidence>
<organism evidence="10 11">
    <name type="scientific">Bugula neritina</name>
    <name type="common">Brown bryozoan</name>
    <name type="synonym">Sertularia neritina</name>
    <dbReference type="NCBI Taxonomy" id="10212"/>
    <lineage>
        <taxon>Eukaryota</taxon>
        <taxon>Metazoa</taxon>
        <taxon>Spiralia</taxon>
        <taxon>Lophotrochozoa</taxon>
        <taxon>Bryozoa</taxon>
        <taxon>Gymnolaemata</taxon>
        <taxon>Cheilostomatida</taxon>
        <taxon>Flustrina</taxon>
        <taxon>Buguloidea</taxon>
        <taxon>Bugulidae</taxon>
        <taxon>Bugula</taxon>
    </lineage>
</organism>
<keyword evidence="3 9" id="KW-0808">Transferase</keyword>
<dbReference type="AlphaFoldDB" id="A0A7J7JDI4"/>
<proteinExistence type="inferred from homology"/>
<evidence type="ECO:0000313" key="10">
    <source>
        <dbReference type="EMBL" id="KAF6023438.1"/>
    </source>
</evidence>
<sequence>MQNVTDPQYDLEEVRKTQVERISLVNKYCLNHTSPGLGRRAGSLYFLTFRDVSWGLLPKTGSTNILRMVCIMIGPKCTNITGYPDEHHYVPGLMKKTQDLDSYFPDSSNWPTRKFLYAFVRDPWQRLVSTYIEKVLFSDLYIKLCEYGSNYKFSQLLRKLRQKHKTLTYSQFLKYCVIEQYEKRGAIAMEPHYRPQSISGAFCDLSYSFIGKTETYREDIKVILQQYNVKDVPAIITEAKQFRRPNEKKNMTLSSYLDRWKSVDQETIMKLQKIYSVDIEMFGYPEEPI</sequence>